<name>A0A9K3JJM4_HELAN</name>
<dbReference type="Proteomes" id="UP000215914">
    <property type="component" value="Unassembled WGS sequence"/>
</dbReference>
<reference evidence="1" key="1">
    <citation type="journal article" date="2017" name="Nature">
        <title>The sunflower genome provides insights into oil metabolism, flowering and Asterid evolution.</title>
        <authorList>
            <person name="Badouin H."/>
            <person name="Gouzy J."/>
            <person name="Grassa C.J."/>
            <person name="Murat F."/>
            <person name="Staton S.E."/>
            <person name="Cottret L."/>
            <person name="Lelandais-Briere C."/>
            <person name="Owens G.L."/>
            <person name="Carrere S."/>
            <person name="Mayjonade B."/>
            <person name="Legrand L."/>
            <person name="Gill N."/>
            <person name="Kane N.C."/>
            <person name="Bowers J.E."/>
            <person name="Hubner S."/>
            <person name="Bellec A."/>
            <person name="Berard A."/>
            <person name="Berges H."/>
            <person name="Blanchet N."/>
            <person name="Boniface M.C."/>
            <person name="Brunel D."/>
            <person name="Catrice O."/>
            <person name="Chaidir N."/>
            <person name="Claudel C."/>
            <person name="Donnadieu C."/>
            <person name="Faraut T."/>
            <person name="Fievet G."/>
            <person name="Helmstetter N."/>
            <person name="King M."/>
            <person name="Knapp S.J."/>
            <person name="Lai Z."/>
            <person name="Le Paslier M.C."/>
            <person name="Lippi Y."/>
            <person name="Lorenzon L."/>
            <person name="Mandel J.R."/>
            <person name="Marage G."/>
            <person name="Marchand G."/>
            <person name="Marquand E."/>
            <person name="Bret-Mestries E."/>
            <person name="Morien E."/>
            <person name="Nambeesan S."/>
            <person name="Nguyen T."/>
            <person name="Pegot-Espagnet P."/>
            <person name="Pouilly N."/>
            <person name="Raftis F."/>
            <person name="Sallet E."/>
            <person name="Schiex T."/>
            <person name="Thomas J."/>
            <person name="Vandecasteele C."/>
            <person name="Vares D."/>
            <person name="Vear F."/>
            <person name="Vautrin S."/>
            <person name="Crespi M."/>
            <person name="Mangin B."/>
            <person name="Burke J.M."/>
            <person name="Salse J."/>
            <person name="Munos S."/>
            <person name="Vincourt P."/>
            <person name="Rieseberg L.H."/>
            <person name="Langlade N.B."/>
        </authorList>
    </citation>
    <scope>NUCLEOTIDE SEQUENCE</scope>
    <source>
        <tissue evidence="1">Leaves</tissue>
    </source>
</reference>
<comment type="caution">
    <text evidence="1">The sequence shown here is derived from an EMBL/GenBank/DDBJ whole genome shotgun (WGS) entry which is preliminary data.</text>
</comment>
<keyword evidence="2" id="KW-1185">Reference proteome</keyword>
<gene>
    <name evidence="1" type="ORF">HanXRQr2_Chr03g0132321</name>
</gene>
<evidence type="ECO:0000313" key="2">
    <source>
        <dbReference type="Proteomes" id="UP000215914"/>
    </source>
</evidence>
<dbReference type="AlphaFoldDB" id="A0A9K3JJM4"/>
<sequence length="58" mass="6889">MLWYTEVATNRRLAMLKKKKTGLSEIGTYRGPNIMSTIPFHQRVHLCDQHQRLQKLLH</sequence>
<proteinExistence type="predicted"/>
<evidence type="ECO:0000313" key="1">
    <source>
        <dbReference type="EMBL" id="KAF5816256.1"/>
    </source>
</evidence>
<organism evidence="1 2">
    <name type="scientific">Helianthus annuus</name>
    <name type="common">Common sunflower</name>
    <dbReference type="NCBI Taxonomy" id="4232"/>
    <lineage>
        <taxon>Eukaryota</taxon>
        <taxon>Viridiplantae</taxon>
        <taxon>Streptophyta</taxon>
        <taxon>Embryophyta</taxon>
        <taxon>Tracheophyta</taxon>
        <taxon>Spermatophyta</taxon>
        <taxon>Magnoliopsida</taxon>
        <taxon>eudicotyledons</taxon>
        <taxon>Gunneridae</taxon>
        <taxon>Pentapetalae</taxon>
        <taxon>asterids</taxon>
        <taxon>campanulids</taxon>
        <taxon>Asterales</taxon>
        <taxon>Asteraceae</taxon>
        <taxon>Asteroideae</taxon>
        <taxon>Heliantheae alliance</taxon>
        <taxon>Heliantheae</taxon>
        <taxon>Helianthus</taxon>
    </lineage>
</organism>
<dbReference type="Gramene" id="mRNA:HanXRQr2_Chr03g0132321">
    <property type="protein sequence ID" value="CDS:HanXRQr2_Chr03g0132321.1"/>
    <property type="gene ID" value="HanXRQr2_Chr03g0132321"/>
</dbReference>
<accession>A0A9K3JJM4</accession>
<protein>
    <submittedName>
        <fullName evidence="1">Uncharacterized protein</fullName>
    </submittedName>
</protein>
<reference evidence="1" key="2">
    <citation type="submission" date="2020-06" db="EMBL/GenBank/DDBJ databases">
        <title>Helianthus annuus Genome sequencing and assembly Release 2.</title>
        <authorList>
            <person name="Gouzy J."/>
            <person name="Langlade N."/>
            <person name="Munos S."/>
        </authorList>
    </citation>
    <scope>NUCLEOTIDE SEQUENCE</scope>
    <source>
        <tissue evidence="1">Leaves</tissue>
    </source>
</reference>
<dbReference type="EMBL" id="MNCJ02000318">
    <property type="protein sequence ID" value="KAF5816256.1"/>
    <property type="molecule type" value="Genomic_DNA"/>
</dbReference>